<evidence type="ECO:0000256" key="7">
    <source>
        <dbReference type="ARBA" id="ARBA00023157"/>
    </source>
</evidence>
<dbReference type="GO" id="GO:0046872">
    <property type="term" value="F:metal ion binding"/>
    <property type="evidence" value="ECO:0007669"/>
    <property type="project" value="UniProtKB-KW"/>
</dbReference>
<evidence type="ECO:0008006" key="10">
    <source>
        <dbReference type="Google" id="ProtNLM"/>
    </source>
</evidence>
<dbReference type="RefSeq" id="WP_099514177.1">
    <property type="nucleotide sequence ID" value="NZ_CP016617.1"/>
</dbReference>
<keyword evidence="2" id="KW-0719">Serine esterase</keyword>
<sequence length="553" mass="59093">MPTKTVIRWTSAAALGAAFICGSAGTASAATASSGGKENCERLAGLKIDAGAISLPTSGAEVTDATFVEAARADNSNGEFCQVKGAIDPVDRNAPKILWQVNLPTHWNKKALQMGGGGYNGSIPDTLTKPTLGLDTVPTPLAQGYITFASDSGHQAPNADDASFGMNDEAMLNYGYMHIKKTLDVAQYLAKSRYGSTPRRVYFSGGSTGGREGLTAAMRWPEAYDGILSNYPTASFVGLRLWGAALARAVYDDNSAGWIPPGLVNRIAADAAEACDALDGAADGLVSNLDACRGRADTFIEGLRCKNGETGHPEHCLTTAQIERTINIYHKGYSLPYKLADGIDNYQGYNSLEGITMQLGSQPAYREPPVSGPNAHHSSRAHEFMQSFVARRGDFSLLAFDIMNPGPLKDRIVQLSEQIGATKSDFERFRARGGKIIWVQGNDDPSVSPFVNASLYKSVVAKMGTKQVDGFMRFYLIPGLAHGGGKFSPTWDNLTALDNWVENGVPPTAPIVVDATKTATKGRTRPLCEYPTWPKYKKSGDINSASSFSCASE</sequence>
<evidence type="ECO:0000256" key="3">
    <source>
        <dbReference type="ARBA" id="ARBA00022723"/>
    </source>
</evidence>
<dbReference type="OrthoDB" id="7197884at2"/>
<dbReference type="Gene3D" id="3.40.50.1820">
    <property type="entry name" value="alpha/beta hydrolase"/>
    <property type="match status" value="1"/>
</dbReference>
<dbReference type="InterPro" id="IPR029058">
    <property type="entry name" value="AB_hydrolase_fold"/>
</dbReference>
<evidence type="ECO:0000256" key="2">
    <source>
        <dbReference type="ARBA" id="ARBA00022487"/>
    </source>
</evidence>
<geneLocation type="plasmid" evidence="9">
    <name>unnamed1</name>
</geneLocation>
<dbReference type="InterPro" id="IPR011118">
    <property type="entry name" value="Tannase/feruloyl_esterase"/>
</dbReference>
<dbReference type="EMBL" id="CP016617">
    <property type="protein sequence ID" value="ANY83117.1"/>
    <property type="molecule type" value="Genomic_DNA"/>
</dbReference>
<feature type="signal peptide" evidence="8">
    <location>
        <begin position="1"/>
        <end position="29"/>
    </location>
</feature>
<dbReference type="KEGG" id="moc:BB934_33520"/>
<evidence type="ECO:0000256" key="4">
    <source>
        <dbReference type="ARBA" id="ARBA00022729"/>
    </source>
</evidence>
<evidence type="ECO:0000256" key="6">
    <source>
        <dbReference type="ARBA" id="ARBA00022837"/>
    </source>
</evidence>
<keyword evidence="5" id="KW-0378">Hydrolase</keyword>
<evidence type="ECO:0000313" key="9">
    <source>
        <dbReference type="EMBL" id="ANY83117.1"/>
    </source>
</evidence>
<dbReference type="GO" id="GO:0052689">
    <property type="term" value="F:carboxylic ester hydrolase activity"/>
    <property type="evidence" value="ECO:0007669"/>
    <property type="project" value="UniProtKB-KW"/>
</dbReference>
<organism evidence="9">
    <name type="scientific">Microvirga ossetica</name>
    <dbReference type="NCBI Taxonomy" id="1882682"/>
    <lineage>
        <taxon>Bacteria</taxon>
        <taxon>Pseudomonadati</taxon>
        <taxon>Pseudomonadota</taxon>
        <taxon>Alphaproteobacteria</taxon>
        <taxon>Hyphomicrobiales</taxon>
        <taxon>Methylobacteriaceae</taxon>
        <taxon>Microvirga</taxon>
    </lineage>
</organism>
<dbReference type="PANTHER" id="PTHR33938">
    <property type="entry name" value="FERULOYL ESTERASE B-RELATED"/>
    <property type="match status" value="1"/>
</dbReference>
<dbReference type="SUPFAM" id="SSF53474">
    <property type="entry name" value="alpha/beta-Hydrolases"/>
    <property type="match status" value="1"/>
</dbReference>
<accession>A0A1B2ET30</accession>
<reference evidence="9" key="1">
    <citation type="submission" date="2016-07" db="EMBL/GenBank/DDBJ databases">
        <title>Microvirga ossetica sp. nov. a new species of rhizobia isolated from root nodules of the legume species Vicia alpestris Steven originated from North Ossetia region in the Caucasus.</title>
        <authorList>
            <person name="Safronova V.I."/>
            <person name="Kuznetsova I.G."/>
            <person name="Sazanova A.L."/>
            <person name="Belimov A."/>
            <person name="Andronov E."/>
            <person name="Osledkin Y.S."/>
            <person name="Onishchuk O.P."/>
            <person name="Kurchak O.N."/>
            <person name="Shaposhnikov A.I."/>
            <person name="Willems A."/>
            <person name="Tikhonovich I.A."/>
        </authorList>
    </citation>
    <scope>NUCLEOTIDE SEQUENCE [LARGE SCALE GENOMIC DNA]</scope>
    <source>
        <strain evidence="9">V5/3M</strain>
        <plasmid evidence="9">unnamed1</plasmid>
    </source>
</reference>
<dbReference type="AlphaFoldDB" id="A0A1B2ET30"/>
<keyword evidence="7" id="KW-1015">Disulfide bond</keyword>
<comment type="similarity">
    <text evidence="1">Belongs to the tannase family.</text>
</comment>
<protein>
    <recommendedName>
        <fullName evidence="10">Feruloyl esterase</fullName>
    </recommendedName>
</protein>
<evidence type="ECO:0000256" key="5">
    <source>
        <dbReference type="ARBA" id="ARBA00022801"/>
    </source>
</evidence>
<dbReference type="Pfam" id="PF07519">
    <property type="entry name" value="Tannase"/>
    <property type="match status" value="1"/>
</dbReference>
<proteinExistence type="inferred from homology"/>
<keyword evidence="4 8" id="KW-0732">Signal</keyword>
<gene>
    <name evidence="9" type="ORF">BB934_33520</name>
</gene>
<keyword evidence="3" id="KW-0479">Metal-binding</keyword>
<feature type="chain" id="PRO_5008536479" description="Feruloyl esterase" evidence="8">
    <location>
        <begin position="30"/>
        <end position="553"/>
    </location>
</feature>
<dbReference type="PANTHER" id="PTHR33938:SF15">
    <property type="entry name" value="FERULOYL ESTERASE B-RELATED"/>
    <property type="match status" value="1"/>
</dbReference>
<evidence type="ECO:0000256" key="8">
    <source>
        <dbReference type="SAM" id="SignalP"/>
    </source>
</evidence>
<keyword evidence="6" id="KW-0106">Calcium</keyword>
<evidence type="ECO:0000256" key="1">
    <source>
        <dbReference type="ARBA" id="ARBA00006249"/>
    </source>
</evidence>
<keyword evidence="9" id="KW-0614">Plasmid</keyword>
<name>A0A1B2ET30_9HYPH</name>